<comment type="caution">
    <text evidence="8">The sequence shown here is derived from an EMBL/GenBank/DDBJ whole genome shotgun (WGS) entry which is preliminary data.</text>
</comment>
<evidence type="ECO:0000256" key="4">
    <source>
        <dbReference type="ARBA" id="ARBA00022982"/>
    </source>
</evidence>
<reference evidence="8 9" key="1">
    <citation type="submission" date="2018-08" db="EMBL/GenBank/DDBJ databases">
        <title>Acidipila sp. 4G-K13, an acidobacterium isolated from forest soil.</title>
        <authorList>
            <person name="Gao Z.-H."/>
            <person name="Qiu L.-H."/>
        </authorList>
    </citation>
    <scope>NUCLEOTIDE SEQUENCE [LARGE SCALE GENOMIC DNA]</scope>
    <source>
        <strain evidence="8 9">4G-K13</strain>
    </source>
</reference>
<sequence length="111" mass="12204">MSLTCALTTLAGCGPPMPPSKPISELTPQEARGYQVFQQSCARCHHAYSEHGLRGPGLQHLFKHKYLPSGAPANDDRVSEAFLHGRGMMPAFGNKLDDQQVQDLMVYLHTL</sequence>
<evidence type="ECO:0000256" key="1">
    <source>
        <dbReference type="ARBA" id="ARBA00022448"/>
    </source>
</evidence>
<dbReference type="EMBL" id="QVQT01000004">
    <property type="protein sequence ID" value="RFU16567.1"/>
    <property type="molecule type" value="Genomic_DNA"/>
</dbReference>
<dbReference type="InterPro" id="IPR009056">
    <property type="entry name" value="Cyt_c-like_dom"/>
</dbReference>
<evidence type="ECO:0000259" key="7">
    <source>
        <dbReference type="PROSITE" id="PS51007"/>
    </source>
</evidence>
<dbReference type="GO" id="GO:0020037">
    <property type="term" value="F:heme binding"/>
    <property type="evidence" value="ECO:0007669"/>
    <property type="project" value="InterPro"/>
</dbReference>
<evidence type="ECO:0000313" key="9">
    <source>
        <dbReference type="Proteomes" id="UP000264702"/>
    </source>
</evidence>
<evidence type="ECO:0000313" key="8">
    <source>
        <dbReference type="EMBL" id="RFU16567.1"/>
    </source>
</evidence>
<dbReference type="PANTHER" id="PTHR37823:SF1">
    <property type="entry name" value="CYTOCHROME C-553-LIKE"/>
    <property type="match status" value="1"/>
</dbReference>
<dbReference type="PANTHER" id="PTHR37823">
    <property type="entry name" value="CYTOCHROME C-553-LIKE"/>
    <property type="match status" value="1"/>
</dbReference>
<dbReference type="PROSITE" id="PS51007">
    <property type="entry name" value="CYTC"/>
    <property type="match status" value="1"/>
</dbReference>
<evidence type="ECO:0000256" key="6">
    <source>
        <dbReference type="PROSITE-ProRule" id="PRU00433"/>
    </source>
</evidence>
<dbReference type="OrthoDB" id="129791at2"/>
<dbReference type="AlphaFoldDB" id="A0A372INQ0"/>
<name>A0A372INQ0_9BACT</name>
<dbReference type="Pfam" id="PF13442">
    <property type="entry name" value="Cytochrome_CBB3"/>
    <property type="match status" value="1"/>
</dbReference>
<proteinExistence type="predicted"/>
<feature type="domain" description="Cytochrome c" evidence="7">
    <location>
        <begin position="28"/>
        <end position="111"/>
    </location>
</feature>
<keyword evidence="4" id="KW-0249">Electron transport</keyword>
<dbReference type="InterPro" id="IPR008168">
    <property type="entry name" value="Cyt_C_IC"/>
</dbReference>
<evidence type="ECO:0000256" key="2">
    <source>
        <dbReference type="ARBA" id="ARBA00022617"/>
    </source>
</evidence>
<dbReference type="InterPro" id="IPR051811">
    <property type="entry name" value="Cytochrome_c550/c551-like"/>
</dbReference>
<organism evidence="8 9">
    <name type="scientific">Paracidobacterium acidisoli</name>
    <dbReference type="NCBI Taxonomy" id="2303751"/>
    <lineage>
        <taxon>Bacteria</taxon>
        <taxon>Pseudomonadati</taxon>
        <taxon>Acidobacteriota</taxon>
        <taxon>Terriglobia</taxon>
        <taxon>Terriglobales</taxon>
        <taxon>Acidobacteriaceae</taxon>
        <taxon>Paracidobacterium</taxon>
    </lineage>
</organism>
<evidence type="ECO:0000256" key="3">
    <source>
        <dbReference type="ARBA" id="ARBA00022723"/>
    </source>
</evidence>
<dbReference type="GO" id="GO:0005506">
    <property type="term" value="F:iron ion binding"/>
    <property type="evidence" value="ECO:0007669"/>
    <property type="project" value="InterPro"/>
</dbReference>
<keyword evidence="9" id="KW-1185">Reference proteome</keyword>
<keyword evidence="5 6" id="KW-0408">Iron</keyword>
<gene>
    <name evidence="8" type="ORF">D0Y96_13700</name>
</gene>
<protein>
    <submittedName>
        <fullName evidence="8">Cytochrome c</fullName>
    </submittedName>
</protein>
<accession>A0A372INQ0</accession>
<evidence type="ECO:0000256" key="5">
    <source>
        <dbReference type="ARBA" id="ARBA00023004"/>
    </source>
</evidence>
<keyword evidence="3 6" id="KW-0479">Metal-binding</keyword>
<keyword evidence="2 6" id="KW-0349">Heme</keyword>
<dbReference type="Gene3D" id="1.10.760.10">
    <property type="entry name" value="Cytochrome c-like domain"/>
    <property type="match status" value="1"/>
</dbReference>
<keyword evidence="1" id="KW-0813">Transport</keyword>
<dbReference type="SUPFAM" id="SSF46626">
    <property type="entry name" value="Cytochrome c"/>
    <property type="match status" value="1"/>
</dbReference>
<dbReference type="PRINTS" id="PR00605">
    <property type="entry name" value="CYTCHROMECIC"/>
</dbReference>
<dbReference type="GO" id="GO:0009055">
    <property type="term" value="F:electron transfer activity"/>
    <property type="evidence" value="ECO:0007669"/>
    <property type="project" value="InterPro"/>
</dbReference>
<dbReference type="InterPro" id="IPR036909">
    <property type="entry name" value="Cyt_c-like_dom_sf"/>
</dbReference>
<dbReference type="Proteomes" id="UP000264702">
    <property type="component" value="Unassembled WGS sequence"/>
</dbReference>